<dbReference type="RefSeq" id="WP_184608511.1">
    <property type="nucleotide sequence ID" value="NZ_BOOS01000034.1"/>
</dbReference>
<dbReference type="GO" id="GO:0051213">
    <property type="term" value="F:dioxygenase activity"/>
    <property type="evidence" value="ECO:0007669"/>
    <property type="project" value="UniProtKB-KW"/>
</dbReference>
<accession>A0A7W9DNR1</accession>
<keyword evidence="2" id="KW-0560">Oxidoreductase</keyword>
<sequence length="130" mass="13945">MTALRGYHHVKLPVSDLRASIDWYGRALRLEVAIEFEEDGVLRGVALRDPGATLMLALREDPGRAGALSGFDPVALGVPTLADLRDWSDHLDAAGLAHGEIAEGSAGWLITGLTDPDGIEVRLYTLEGRS</sequence>
<evidence type="ECO:0000313" key="2">
    <source>
        <dbReference type="EMBL" id="MBB5625269.1"/>
    </source>
</evidence>
<protein>
    <submittedName>
        <fullName evidence="2">Catechol 2,3-dioxygenase-like lactoylglutathione lyase family enzyme</fullName>
    </submittedName>
</protein>
<dbReference type="Proteomes" id="UP000588112">
    <property type="component" value="Unassembled WGS sequence"/>
</dbReference>
<proteinExistence type="predicted"/>
<keyword evidence="2" id="KW-0456">Lyase</keyword>
<feature type="domain" description="VOC" evidence="1">
    <location>
        <begin position="6"/>
        <end position="126"/>
    </location>
</feature>
<dbReference type="InterPro" id="IPR029068">
    <property type="entry name" value="Glyas_Bleomycin-R_OHBP_Dase"/>
</dbReference>
<dbReference type="InterPro" id="IPR037523">
    <property type="entry name" value="VOC_core"/>
</dbReference>
<dbReference type="Pfam" id="PF00903">
    <property type="entry name" value="Glyoxalase"/>
    <property type="match status" value="1"/>
</dbReference>
<dbReference type="CDD" id="cd06587">
    <property type="entry name" value="VOC"/>
    <property type="match status" value="1"/>
</dbReference>
<gene>
    <name evidence="2" type="ORF">BJ981_000968</name>
</gene>
<dbReference type="PROSITE" id="PS51819">
    <property type="entry name" value="VOC"/>
    <property type="match status" value="1"/>
</dbReference>
<dbReference type="SUPFAM" id="SSF54593">
    <property type="entry name" value="Glyoxalase/Bleomycin resistance protein/Dihydroxybiphenyl dioxygenase"/>
    <property type="match status" value="1"/>
</dbReference>
<dbReference type="GO" id="GO:0016829">
    <property type="term" value="F:lyase activity"/>
    <property type="evidence" value="ECO:0007669"/>
    <property type="project" value="UniProtKB-KW"/>
</dbReference>
<dbReference type="InterPro" id="IPR004360">
    <property type="entry name" value="Glyas_Fos-R_dOase_dom"/>
</dbReference>
<evidence type="ECO:0000313" key="3">
    <source>
        <dbReference type="Proteomes" id="UP000588112"/>
    </source>
</evidence>
<evidence type="ECO:0000259" key="1">
    <source>
        <dbReference type="PROSITE" id="PS51819"/>
    </source>
</evidence>
<name>A0A7W9DNR1_9ACTN</name>
<comment type="caution">
    <text evidence="2">The sequence shown here is derived from an EMBL/GenBank/DDBJ whole genome shotgun (WGS) entry which is preliminary data.</text>
</comment>
<keyword evidence="2" id="KW-0223">Dioxygenase</keyword>
<dbReference type="Gene3D" id="3.10.180.10">
    <property type="entry name" value="2,3-Dihydroxybiphenyl 1,2-Dioxygenase, domain 1"/>
    <property type="match status" value="1"/>
</dbReference>
<dbReference type="AlphaFoldDB" id="A0A7W9DNR1"/>
<dbReference type="EMBL" id="JACHBR010000001">
    <property type="protein sequence ID" value="MBB5625269.1"/>
    <property type="molecule type" value="Genomic_DNA"/>
</dbReference>
<reference evidence="2 3" key="1">
    <citation type="submission" date="2020-08" db="EMBL/GenBank/DDBJ databases">
        <title>Sequencing the genomes of 1000 actinobacteria strains.</title>
        <authorList>
            <person name="Klenk H.-P."/>
        </authorList>
    </citation>
    <scope>NUCLEOTIDE SEQUENCE [LARGE SCALE GENOMIC DNA]</scope>
    <source>
        <strain evidence="2 3">DSM 45790</strain>
    </source>
</reference>
<organism evidence="2 3">
    <name type="scientific">Sphaerisporangium krabiense</name>
    <dbReference type="NCBI Taxonomy" id="763782"/>
    <lineage>
        <taxon>Bacteria</taxon>
        <taxon>Bacillati</taxon>
        <taxon>Actinomycetota</taxon>
        <taxon>Actinomycetes</taxon>
        <taxon>Streptosporangiales</taxon>
        <taxon>Streptosporangiaceae</taxon>
        <taxon>Sphaerisporangium</taxon>
    </lineage>
</organism>
<keyword evidence="3" id="KW-1185">Reference proteome</keyword>